<keyword evidence="4" id="KW-0233">DNA recombination</keyword>
<evidence type="ECO:0000256" key="3">
    <source>
        <dbReference type="ARBA" id="ARBA00023125"/>
    </source>
</evidence>
<dbReference type="SUPFAM" id="SSF56349">
    <property type="entry name" value="DNA breaking-rejoining enzymes"/>
    <property type="match status" value="1"/>
</dbReference>
<dbReference type="Gene3D" id="1.10.443.10">
    <property type="entry name" value="Intergrase catalytic core"/>
    <property type="match status" value="1"/>
</dbReference>
<keyword evidence="3" id="KW-0238">DNA-binding</keyword>
<dbReference type="GO" id="GO:0015074">
    <property type="term" value="P:DNA integration"/>
    <property type="evidence" value="ECO:0007669"/>
    <property type="project" value="UniProtKB-KW"/>
</dbReference>
<dbReference type="RefSeq" id="WP_160756387.1">
    <property type="nucleotide sequence ID" value="NZ_WTYL01000002.1"/>
</dbReference>
<dbReference type="CDD" id="cd00397">
    <property type="entry name" value="DNA_BRE_C"/>
    <property type="match status" value="1"/>
</dbReference>
<dbReference type="EMBL" id="WTYL01000002">
    <property type="protein sequence ID" value="MXP44841.1"/>
    <property type="molecule type" value="Genomic_DNA"/>
</dbReference>
<organism evidence="6 7">
    <name type="scientific">Allopontixanthobacter sediminis</name>
    <dbReference type="NCBI Taxonomy" id="1689985"/>
    <lineage>
        <taxon>Bacteria</taxon>
        <taxon>Pseudomonadati</taxon>
        <taxon>Pseudomonadota</taxon>
        <taxon>Alphaproteobacteria</taxon>
        <taxon>Sphingomonadales</taxon>
        <taxon>Erythrobacteraceae</taxon>
        <taxon>Allopontixanthobacter</taxon>
    </lineage>
</organism>
<proteinExistence type="inferred from homology"/>
<comment type="similarity">
    <text evidence="1">Belongs to the 'phage' integrase family.</text>
</comment>
<keyword evidence="7" id="KW-1185">Reference proteome</keyword>
<gene>
    <name evidence="6" type="ORF">GRI65_10270</name>
</gene>
<accession>A0A845B0M8</accession>
<dbReference type="GO" id="GO:0003677">
    <property type="term" value="F:DNA binding"/>
    <property type="evidence" value="ECO:0007669"/>
    <property type="project" value="UniProtKB-KW"/>
</dbReference>
<dbReference type="InterPro" id="IPR011010">
    <property type="entry name" value="DNA_brk_join_enz"/>
</dbReference>
<evidence type="ECO:0000256" key="4">
    <source>
        <dbReference type="ARBA" id="ARBA00023172"/>
    </source>
</evidence>
<sequence>MRFNPDNERVKRRYFHELREADGLAEVTIDHAARAIAEFERFNDWAEFKLFRSGDASNYRKHLLAAGGKRASALSNRSTVHTKLMQVQKFFTWLSKQPGFKSRISPADAKYFKLSNRDRRLASERPLKPTPTVEQVKHVILSMPAMTDLDKRDRALIALLLLTGIRVSAAITLKLKHVRTDGSIFQDAREVKTKFAKTQTTYFFPVGEEIRQIFADYVSHLRKTLLWGDDDPLFPMTHQALDEQRWLRPIGLLKQHWKTSDPVRHIFKRAFEAGGVPYYTPHSIRRTLARLGERLCNTPEQMKAWSQNLGHDELMTTFSYGAVPLQQQATILSSIEANPPAKEAQDLRQLAEILSQPSIQALINGINNKEK</sequence>
<dbReference type="InterPro" id="IPR013762">
    <property type="entry name" value="Integrase-like_cat_sf"/>
</dbReference>
<evidence type="ECO:0000259" key="5">
    <source>
        <dbReference type="PROSITE" id="PS51898"/>
    </source>
</evidence>
<dbReference type="PANTHER" id="PTHR30349">
    <property type="entry name" value="PHAGE INTEGRASE-RELATED"/>
    <property type="match status" value="1"/>
</dbReference>
<dbReference type="InterPro" id="IPR050090">
    <property type="entry name" value="Tyrosine_recombinase_XerCD"/>
</dbReference>
<evidence type="ECO:0000313" key="7">
    <source>
        <dbReference type="Proteomes" id="UP000431922"/>
    </source>
</evidence>
<feature type="domain" description="Tyr recombinase" evidence="5">
    <location>
        <begin position="126"/>
        <end position="333"/>
    </location>
</feature>
<dbReference type="PANTHER" id="PTHR30349:SF41">
    <property type="entry name" value="INTEGRASE_RECOMBINASE PROTEIN MJ0367-RELATED"/>
    <property type="match status" value="1"/>
</dbReference>
<evidence type="ECO:0000313" key="6">
    <source>
        <dbReference type="EMBL" id="MXP44841.1"/>
    </source>
</evidence>
<dbReference type="OrthoDB" id="7354488at2"/>
<dbReference type="GO" id="GO:0006310">
    <property type="term" value="P:DNA recombination"/>
    <property type="evidence" value="ECO:0007669"/>
    <property type="project" value="UniProtKB-KW"/>
</dbReference>
<name>A0A845B0M8_9SPHN</name>
<evidence type="ECO:0000256" key="1">
    <source>
        <dbReference type="ARBA" id="ARBA00008857"/>
    </source>
</evidence>
<dbReference type="AlphaFoldDB" id="A0A845B0M8"/>
<comment type="caution">
    <text evidence="6">The sequence shown here is derived from an EMBL/GenBank/DDBJ whole genome shotgun (WGS) entry which is preliminary data.</text>
</comment>
<evidence type="ECO:0000256" key="2">
    <source>
        <dbReference type="ARBA" id="ARBA00022908"/>
    </source>
</evidence>
<protein>
    <submittedName>
        <fullName evidence="6">Tyrosine-type recombinase/integrase</fullName>
    </submittedName>
</protein>
<keyword evidence="2" id="KW-0229">DNA integration</keyword>
<dbReference type="Pfam" id="PF00589">
    <property type="entry name" value="Phage_integrase"/>
    <property type="match status" value="1"/>
</dbReference>
<dbReference type="InterPro" id="IPR002104">
    <property type="entry name" value="Integrase_catalytic"/>
</dbReference>
<dbReference type="Proteomes" id="UP000431922">
    <property type="component" value="Unassembled WGS sequence"/>
</dbReference>
<dbReference type="PROSITE" id="PS51898">
    <property type="entry name" value="TYR_RECOMBINASE"/>
    <property type="match status" value="1"/>
</dbReference>
<reference evidence="6 7" key="1">
    <citation type="submission" date="2019-12" db="EMBL/GenBank/DDBJ databases">
        <title>Genomic-based taxomic classification of the family Erythrobacteraceae.</title>
        <authorList>
            <person name="Xu L."/>
        </authorList>
    </citation>
    <scope>NUCLEOTIDE SEQUENCE [LARGE SCALE GENOMIC DNA]</scope>
    <source>
        <strain evidence="6 7">KCTC 42453</strain>
    </source>
</reference>